<evidence type="ECO:0000256" key="9">
    <source>
        <dbReference type="ARBA" id="ARBA00022989"/>
    </source>
</evidence>
<feature type="domain" description="Gnk2-homologous" evidence="16">
    <location>
        <begin position="34"/>
        <end position="141"/>
    </location>
</feature>
<dbReference type="PROSITE" id="PS51473">
    <property type="entry name" value="GNK2"/>
    <property type="match status" value="2"/>
</dbReference>
<name>A0A7J7KU66_9MAGN</name>
<dbReference type="OrthoDB" id="1097929at2759"/>
<comment type="subcellular location">
    <subcellularLocation>
        <location evidence="12">Cell junction</location>
        <location evidence="12">Plasmodesma</location>
    </subcellularLocation>
    <subcellularLocation>
        <location evidence="1">Cell membrane</location>
        <topology evidence="1">Single-pass type I membrane protein</topology>
    </subcellularLocation>
</comment>
<feature type="chain" id="PRO_5029894052" description="Gnk2-homologous domain-containing protein" evidence="15">
    <location>
        <begin position="34"/>
        <end position="283"/>
    </location>
</feature>
<feature type="domain" description="Gnk2-homologous" evidence="16">
    <location>
        <begin position="142"/>
        <end position="241"/>
    </location>
</feature>
<reference evidence="17 18" key="1">
    <citation type="journal article" date="2020" name="IScience">
        <title>Genome Sequencing of the Endangered Kingdonia uniflora (Circaeasteraceae, Ranunculales) Reveals Potential Mechanisms of Evolutionary Specialization.</title>
        <authorList>
            <person name="Sun Y."/>
            <person name="Deng T."/>
            <person name="Zhang A."/>
            <person name="Moore M.J."/>
            <person name="Landis J.B."/>
            <person name="Lin N."/>
            <person name="Zhang H."/>
            <person name="Zhang X."/>
            <person name="Huang J."/>
            <person name="Zhang X."/>
            <person name="Sun H."/>
            <person name="Wang H."/>
        </authorList>
    </citation>
    <scope>NUCLEOTIDE SEQUENCE [LARGE SCALE GENOMIC DNA]</scope>
    <source>
        <strain evidence="17">TB1705</strain>
        <tissue evidence="17">Leaf</tissue>
    </source>
</reference>
<evidence type="ECO:0000256" key="1">
    <source>
        <dbReference type="ARBA" id="ARBA00004251"/>
    </source>
</evidence>
<dbReference type="FunFam" id="3.30.430.20:FF:000011">
    <property type="entry name" value="Cysteine-rich repeat secretory protein 15"/>
    <property type="match status" value="1"/>
</dbReference>
<gene>
    <name evidence="17" type="ORF">GIB67_040667</name>
</gene>
<keyword evidence="2" id="KW-0813">Transport</keyword>
<organism evidence="17 18">
    <name type="scientific">Kingdonia uniflora</name>
    <dbReference type="NCBI Taxonomy" id="39325"/>
    <lineage>
        <taxon>Eukaryota</taxon>
        <taxon>Viridiplantae</taxon>
        <taxon>Streptophyta</taxon>
        <taxon>Embryophyta</taxon>
        <taxon>Tracheophyta</taxon>
        <taxon>Spermatophyta</taxon>
        <taxon>Magnoliopsida</taxon>
        <taxon>Ranunculales</taxon>
        <taxon>Circaeasteraceae</taxon>
        <taxon>Kingdonia</taxon>
    </lineage>
</organism>
<evidence type="ECO:0000256" key="4">
    <source>
        <dbReference type="ARBA" id="ARBA00022581"/>
    </source>
</evidence>
<comment type="similarity">
    <text evidence="13">Belongs to the cysteine-rich repeat secretory protein family. Plasmodesmata-located proteins (PDLD) subfamily.</text>
</comment>
<dbReference type="AlphaFoldDB" id="A0A7J7KU66"/>
<dbReference type="InterPro" id="IPR051378">
    <property type="entry name" value="Cell2Cell_Antifungal"/>
</dbReference>
<dbReference type="PANTHER" id="PTHR32080:SF2">
    <property type="entry name" value="PLASMODESMATA-LOCATED PROTEIN 8"/>
    <property type="match status" value="1"/>
</dbReference>
<accession>A0A7J7KU66</accession>
<keyword evidence="6 15" id="KW-0732">Signal</keyword>
<dbReference type="InterPro" id="IPR002902">
    <property type="entry name" value="GNK2"/>
</dbReference>
<evidence type="ECO:0000256" key="6">
    <source>
        <dbReference type="ARBA" id="ARBA00022729"/>
    </source>
</evidence>
<keyword evidence="10 14" id="KW-0472">Membrane</keyword>
<dbReference type="GO" id="GO:0009506">
    <property type="term" value="C:plasmodesma"/>
    <property type="evidence" value="ECO:0007669"/>
    <property type="project" value="UniProtKB-SubCell"/>
</dbReference>
<evidence type="ECO:0000256" key="7">
    <source>
        <dbReference type="ARBA" id="ARBA00022737"/>
    </source>
</evidence>
<evidence type="ECO:0000256" key="3">
    <source>
        <dbReference type="ARBA" id="ARBA00022475"/>
    </source>
</evidence>
<evidence type="ECO:0000259" key="16">
    <source>
        <dbReference type="PROSITE" id="PS51473"/>
    </source>
</evidence>
<dbReference type="CDD" id="cd23509">
    <property type="entry name" value="Gnk2-like"/>
    <property type="match status" value="2"/>
</dbReference>
<sequence>MLRNSSHNPILKLSSLLFLIVSLTNHNCYRVQAHIFIYAVCSVEKYQTSSLFETNLNSLLSSITSSSSQSSYNSFAIGNEASTPSDAAAYGVYQCRGDLKTSECSRCVQNAVGQIGLVCSYTYAASLQLEGCLIRYENRDFLGKLDTSIVYKKCSRGTSYDVEFFRRRDDVLSDLQTATSFRVSSLGLVEGFAQCLGDLSVGDCSSCLSEAVGKLKNVCGSASAADVYLAQCYARYWASGYFDSDSDSPDVDKVGKTIAIIVGVLAGVALIIVLLSVLRKVAG</sequence>
<feature type="transmembrane region" description="Helical" evidence="14">
    <location>
        <begin position="258"/>
        <end position="278"/>
    </location>
</feature>
<keyword evidence="4" id="KW-0945">Host-virus interaction</keyword>
<evidence type="ECO:0000256" key="11">
    <source>
        <dbReference type="ARBA" id="ARBA00023157"/>
    </source>
</evidence>
<feature type="signal peptide" evidence="15">
    <location>
        <begin position="1"/>
        <end position="33"/>
    </location>
</feature>
<keyword evidence="8" id="KW-0965">Cell junction</keyword>
<dbReference type="InterPro" id="IPR038408">
    <property type="entry name" value="GNK2_sf"/>
</dbReference>
<evidence type="ECO:0000256" key="2">
    <source>
        <dbReference type="ARBA" id="ARBA00022448"/>
    </source>
</evidence>
<dbReference type="Pfam" id="PF01657">
    <property type="entry name" value="Stress-antifung"/>
    <property type="match status" value="2"/>
</dbReference>
<evidence type="ECO:0000256" key="13">
    <source>
        <dbReference type="ARBA" id="ARBA00038393"/>
    </source>
</evidence>
<evidence type="ECO:0000256" key="5">
    <source>
        <dbReference type="ARBA" id="ARBA00022692"/>
    </source>
</evidence>
<evidence type="ECO:0000313" key="17">
    <source>
        <dbReference type="EMBL" id="KAF6133903.1"/>
    </source>
</evidence>
<keyword evidence="11" id="KW-1015">Disulfide bond</keyword>
<evidence type="ECO:0000256" key="15">
    <source>
        <dbReference type="SAM" id="SignalP"/>
    </source>
</evidence>
<dbReference type="Gene3D" id="3.30.430.20">
    <property type="entry name" value="Gnk2 domain, C-X8-C-X2-C motif"/>
    <property type="match status" value="2"/>
</dbReference>
<dbReference type="GO" id="GO:0005886">
    <property type="term" value="C:plasma membrane"/>
    <property type="evidence" value="ECO:0007669"/>
    <property type="project" value="UniProtKB-SubCell"/>
</dbReference>
<keyword evidence="9 14" id="KW-1133">Transmembrane helix</keyword>
<proteinExistence type="inferred from homology"/>
<dbReference type="FunFam" id="3.30.430.20:FF:000001">
    <property type="entry name" value="cysteine-rich repeat secretory protein 3"/>
    <property type="match status" value="1"/>
</dbReference>
<keyword evidence="18" id="KW-1185">Reference proteome</keyword>
<dbReference type="Proteomes" id="UP000541444">
    <property type="component" value="Unassembled WGS sequence"/>
</dbReference>
<evidence type="ECO:0000256" key="12">
    <source>
        <dbReference type="ARBA" id="ARBA00024184"/>
    </source>
</evidence>
<evidence type="ECO:0000256" key="10">
    <source>
        <dbReference type="ARBA" id="ARBA00023136"/>
    </source>
</evidence>
<keyword evidence="5 14" id="KW-0812">Transmembrane</keyword>
<evidence type="ECO:0000313" key="18">
    <source>
        <dbReference type="Proteomes" id="UP000541444"/>
    </source>
</evidence>
<protein>
    <recommendedName>
        <fullName evidence="16">Gnk2-homologous domain-containing protein</fullName>
    </recommendedName>
</protein>
<dbReference type="EMBL" id="JACGCM010002894">
    <property type="protein sequence ID" value="KAF6133903.1"/>
    <property type="molecule type" value="Genomic_DNA"/>
</dbReference>
<dbReference type="PANTHER" id="PTHR32080">
    <property type="entry name" value="ANTIFUNGAL PROTEIN GINKBILOBIN-2-LIKE"/>
    <property type="match status" value="1"/>
</dbReference>
<comment type="caution">
    <text evidence="17">The sequence shown here is derived from an EMBL/GenBank/DDBJ whole genome shotgun (WGS) entry which is preliminary data.</text>
</comment>
<evidence type="ECO:0000256" key="8">
    <source>
        <dbReference type="ARBA" id="ARBA00022949"/>
    </source>
</evidence>
<evidence type="ECO:0000256" key="14">
    <source>
        <dbReference type="SAM" id="Phobius"/>
    </source>
</evidence>
<keyword evidence="7" id="KW-0677">Repeat</keyword>
<keyword evidence="3" id="KW-1003">Cell membrane</keyword>